<proteinExistence type="predicted"/>
<dbReference type="EMBL" id="LUCH01003868">
    <property type="protein sequence ID" value="KAF5399631.1"/>
    <property type="molecule type" value="Genomic_DNA"/>
</dbReference>
<sequence length="188" mass="21916">MLSRDNHVKLFKIRYTVVCQCLLVFFVHSFAILRKTQKRRRALYTLSSAYAGEPAANCISSLTSDFCCVFVFVDCAFELILTELSRLFYFTGFVNHFVTTLLCFRCFFRFGLCTLVNIPCYLSAVLFVSISYFFRRSVSFCDSRIGFFLATRRLSTKFILFLIDKQGIRFCTTRCLLSDNVNRFECLM</sequence>
<gene>
    <name evidence="2" type="ORF">PHET_06841</name>
</gene>
<protein>
    <submittedName>
        <fullName evidence="2">Uncharacterized protein</fullName>
    </submittedName>
</protein>
<keyword evidence="1" id="KW-0812">Transmembrane</keyword>
<accession>A0A8J4TBC8</accession>
<dbReference type="Proteomes" id="UP000748531">
    <property type="component" value="Unassembled WGS sequence"/>
</dbReference>
<comment type="caution">
    <text evidence="2">The sequence shown here is derived from an EMBL/GenBank/DDBJ whole genome shotgun (WGS) entry which is preliminary data.</text>
</comment>
<keyword evidence="1" id="KW-1133">Transmembrane helix</keyword>
<keyword evidence="1" id="KW-0472">Membrane</keyword>
<dbReference type="AlphaFoldDB" id="A0A8J4TBC8"/>
<feature type="transmembrane region" description="Helical" evidence="1">
    <location>
        <begin position="115"/>
        <end position="134"/>
    </location>
</feature>
<evidence type="ECO:0000256" key="1">
    <source>
        <dbReference type="SAM" id="Phobius"/>
    </source>
</evidence>
<feature type="transmembrane region" description="Helical" evidence="1">
    <location>
        <begin position="12"/>
        <end position="33"/>
    </location>
</feature>
<keyword evidence="3" id="KW-1185">Reference proteome</keyword>
<feature type="transmembrane region" description="Helical" evidence="1">
    <location>
        <begin position="87"/>
        <end position="108"/>
    </location>
</feature>
<evidence type="ECO:0000313" key="3">
    <source>
        <dbReference type="Proteomes" id="UP000748531"/>
    </source>
</evidence>
<evidence type="ECO:0000313" key="2">
    <source>
        <dbReference type="EMBL" id="KAF5399631.1"/>
    </source>
</evidence>
<reference evidence="2" key="1">
    <citation type="submission" date="2019-05" db="EMBL/GenBank/DDBJ databases">
        <title>Annotation for the trematode Paragonimus heterotremus.</title>
        <authorList>
            <person name="Choi Y.-J."/>
        </authorList>
    </citation>
    <scope>NUCLEOTIDE SEQUENCE</scope>
    <source>
        <strain evidence="2">LC</strain>
    </source>
</reference>
<name>A0A8J4TBC8_9TREM</name>
<organism evidence="2 3">
    <name type="scientific">Paragonimus heterotremus</name>
    <dbReference type="NCBI Taxonomy" id="100268"/>
    <lineage>
        <taxon>Eukaryota</taxon>
        <taxon>Metazoa</taxon>
        <taxon>Spiralia</taxon>
        <taxon>Lophotrochozoa</taxon>
        <taxon>Platyhelminthes</taxon>
        <taxon>Trematoda</taxon>
        <taxon>Digenea</taxon>
        <taxon>Plagiorchiida</taxon>
        <taxon>Troglotremata</taxon>
        <taxon>Troglotrematidae</taxon>
        <taxon>Paragonimus</taxon>
    </lineage>
</organism>